<dbReference type="GO" id="GO:0071949">
    <property type="term" value="F:FAD binding"/>
    <property type="evidence" value="ECO:0007669"/>
    <property type="project" value="InterPro"/>
</dbReference>
<evidence type="ECO:0000313" key="4">
    <source>
        <dbReference type="EMBL" id="SVD26160.1"/>
    </source>
</evidence>
<accession>A0A382TVR7</accession>
<protein>
    <recommendedName>
        <fullName evidence="3">FAD-binding domain-containing protein</fullName>
    </recommendedName>
</protein>
<dbReference type="GO" id="GO:0004497">
    <property type="term" value="F:monooxygenase activity"/>
    <property type="evidence" value="ECO:0007669"/>
    <property type="project" value="UniProtKB-KW"/>
</dbReference>
<organism evidence="4">
    <name type="scientific">marine metagenome</name>
    <dbReference type="NCBI Taxonomy" id="408172"/>
    <lineage>
        <taxon>unclassified sequences</taxon>
        <taxon>metagenomes</taxon>
        <taxon>ecological metagenomes</taxon>
    </lineage>
</organism>
<dbReference type="SUPFAM" id="SSF54373">
    <property type="entry name" value="FAD-linked reductases, C-terminal domain"/>
    <property type="match status" value="1"/>
</dbReference>
<dbReference type="AlphaFoldDB" id="A0A382TVR7"/>
<gene>
    <name evidence="4" type="ORF">METZ01_LOCUS379014</name>
</gene>
<feature type="domain" description="FAD-binding" evidence="3">
    <location>
        <begin position="3"/>
        <end position="239"/>
    </location>
</feature>
<dbReference type="PANTHER" id="PTHR13789">
    <property type="entry name" value="MONOOXYGENASE"/>
    <property type="match status" value="1"/>
</dbReference>
<reference evidence="4" key="1">
    <citation type="submission" date="2018-05" db="EMBL/GenBank/DDBJ databases">
        <authorList>
            <person name="Lanie J.A."/>
            <person name="Ng W.-L."/>
            <person name="Kazmierczak K.M."/>
            <person name="Andrzejewski T.M."/>
            <person name="Davidsen T.M."/>
            <person name="Wayne K.J."/>
            <person name="Tettelin H."/>
            <person name="Glass J.I."/>
            <person name="Rusch D."/>
            <person name="Podicherti R."/>
            <person name="Tsui H.-C.T."/>
            <person name="Winkler M.E."/>
        </authorList>
    </citation>
    <scope>NUCLEOTIDE SEQUENCE</scope>
</reference>
<dbReference type="PRINTS" id="PR00420">
    <property type="entry name" value="RNGMNOXGNASE"/>
</dbReference>
<keyword evidence="1" id="KW-0560">Oxidoreductase</keyword>
<evidence type="ECO:0000256" key="2">
    <source>
        <dbReference type="ARBA" id="ARBA00023033"/>
    </source>
</evidence>
<proteinExistence type="predicted"/>
<evidence type="ECO:0000259" key="3">
    <source>
        <dbReference type="Pfam" id="PF01494"/>
    </source>
</evidence>
<dbReference type="Pfam" id="PF01494">
    <property type="entry name" value="FAD_binding_3"/>
    <property type="match status" value="1"/>
</dbReference>
<dbReference type="InterPro" id="IPR036188">
    <property type="entry name" value="FAD/NAD-bd_sf"/>
</dbReference>
<evidence type="ECO:0000256" key="1">
    <source>
        <dbReference type="ARBA" id="ARBA00023002"/>
    </source>
</evidence>
<keyword evidence="2" id="KW-0503">Monooxygenase</keyword>
<feature type="non-terminal residue" evidence="4">
    <location>
        <position position="245"/>
    </location>
</feature>
<name>A0A382TVR7_9ZZZZ</name>
<dbReference type="PANTHER" id="PTHR13789:SF268">
    <property type="entry name" value="5-METHYLPHENAZINE-1-CARBOXYLATE 1-MONOOXYGENASE"/>
    <property type="match status" value="1"/>
</dbReference>
<dbReference type="InterPro" id="IPR050493">
    <property type="entry name" value="FAD-dep_Monooxygenase_BioMet"/>
</dbReference>
<dbReference type="Gene3D" id="3.30.9.30">
    <property type="match status" value="2"/>
</dbReference>
<dbReference type="InterPro" id="IPR002938">
    <property type="entry name" value="FAD-bd"/>
</dbReference>
<dbReference type="Gene3D" id="3.50.50.60">
    <property type="entry name" value="FAD/NAD(P)-binding domain"/>
    <property type="match status" value="1"/>
</dbReference>
<sequence>MKAIISGAGIGGLTAALCLHNIGYDVEVYEVVSDLQPLGVGINLLPHGAAVLHNLGLGKKLDESGVRTQAIEYRTKFGHVITSDPRGVDAGFEFPQYSIHRGILQFILLDAARVRLGPDAIKTGAGISSFSQNDMGVTAHLARAETNSRFSSVDGDILIGADGFHSVLRKALHPNEGPTRYEGMMMWRGVNEHPSFGDARTMFIAGNHDVKLVCYPISGKDEAKGTAQINWVAEFREGKPRRSIT</sequence>
<dbReference type="SUPFAM" id="SSF51905">
    <property type="entry name" value="FAD/NAD(P)-binding domain"/>
    <property type="match status" value="1"/>
</dbReference>
<dbReference type="EMBL" id="UINC01139548">
    <property type="protein sequence ID" value="SVD26160.1"/>
    <property type="molecule type" value="Genomic_DNA"/>
</dbReference>